<dbReference type="Gene3D" id="1.10.10.10">
    <property type="entry name" value="Winged helix-like DNA-binding domain superfamily/Winged helix DNA-binding domain"/>
    <property type="match status" value="1"/>
</dbReference>
<feature type="region of interest" description="Disordered" evidence="1">
    <location>
        <begin position="391"/>
        <end position="412"/>
    </location>
</feature>
<dbReference type="SUPFAM" id="SSF46894">
    <property type="entry name" value="C-terminal effector domain of the bipartite response regulators"/>
    <property type="match status" value="1"/>
</dbReference>
<evidence type="ECO:0000256" key="1">
    <source>
        <dbReference type="SAM" id="MobiDB-lite"/>
    </source>
</evidence>
<accession>A0ABZ2ZR83</accession>
<dbReference type="SUPFAM" id="SSF52540">
    <property type="entry name" value="P-loop containing nucleoside triphosphate hydrolases"/>
    <property type="match status" value="1"/>
</dbReference>
<organism evidence="3 4">
    <name type="scientific">Arthrobacter citreus</name>
    <dbReference type="NCBI Taxonomy" id="1670"/>
    <lineage>
        <taxon>Bacteria</taxon>
        <taxon>Bacillati</taxon>
        <taxon>Actinomycetota</taxon>
        <taxon>Actinomycetes</taxon>
        <taxon>Micrococcales</taxon>
        <taxon>Micrococcaceae</taxon>
        <taxon>Arthrobacter</taxon>
    </lineage>
</organism>
<dbReference type="InterPro" id="IPR016032">
    <property type="entry name" value="Sig_transdc_resp-reg_C-effctor"/>
</dbReference>
<dbReference type="InterPro" id="IPR000792">
    <property type="entry name" value="Tscrpt_reg_LuxR_C"/>
</dbReference>
<evidence type="ECO:0000313" key="4">
    <source>
        <dbReference type="Proteomes" id="UP001448858"/>
    </source>
</evidence>
<gene>
    <name evidence="3" type="ORF">AAE021_10660</name>
</gene>
<keyword evidence="4" id="KW-1185">Reference proteome</keyword>
<dbReference type="RefSeq" id="WP_342022314.1">
    <property type="nucleotide sequence ID" value="NZ_CP151657.1"/>
</dbReference>
<name>A0ABZ2ZR83_9MICC</name>
<proteinExistence type="predicted"/>
<reference evidence="3 4" key="1">
    <citation type="submission" date="2024-04" db="EMBL/GenBank/DDBJ databases">
        <title>Arthrobacter sp. from Plains bison fecal sample.</title>
        <authorList>
            <person name="Ruzzini A."/>
        </authorList>
    </citation>
    <scope>NUCLEOTIDE SEQUENCE [LARGE SCALE GENOMIC DNA]</scope>
    <source>
        <strain evidence="3 4">EINP1</strain>
    </source>
</reference>
<dbReference type="InterPro" id="IPR036388">
    <property type="entry name" value="WH-like_DNA-bd_sf"/>
</dbReference>
<evidence type="ECO:0000313" key="3">
    <source>
        <dbReference type="EMBL" id="WZP14662.1"/>
    </source>
</evidence>
<dbReference type="Proteomes" id="UP001448858">
    <property type="component" value="Chromosome"/>
</dbReference>
<dbReference type="Gene3D" id="3.40.50.300">
    <property type="entry name" value="P-loop containing nucleotide triphosphate hydrolases"/>
    <property type="match status" value="1"/>
</dbReference>
<feature type="compositionally biased region" description="Low complexity" evidence="1">
    <location>
        <begin position="391"/>
        <end position="404"/>
    </location>
</feature>
<evidence type="ECO:0000259" key="2">
    <source>
        <dbReference type="SMART" id="SM00421"/>
    </source>
</evidence>
<feature type="domain" description="HTH luxR-type" evidence="2">
    <location>
        <begin position="804"/>
        <end position="861"/>
    </location>
</feature>
<dbReference type="SMART" id="SM00421">
    <property type="entry name" value="HTH_LUXR"/>
    <property type="match status" value="1"/>
</dbReference>
<dbReference type="EMBL" id="CP151657">
    <property type="protein sequence ID" value="WZP14662.1"/>
    <property type="molecule type" value="Genomic_DNA"/>
</dbReference>
<dbReference type="InterPro" id="IPR027417">
    <property type="entry name" value="P-loop_NTPase"/>
</dbReference>
<protein>
    <recommendedName>
        <fullName evidence="2">HTH luxR-type domain-containing protein</fullName>
    </recommendedName>
</protein>
<sequence length="866" mass="91849">MINALDGPGAVIVGAAGIGKTTLARESMSCYGGFNVQLRGSTLSAQTPYGALAWLLSDLPQEQLANPVLVVRALESLLIRQADGRRIVMVIDNAEEIDDLGALVTSELCRRGTVALLLICGDLIRCHPEYVRLWTDGSLKRIDLAPLDLLRTAELLAHCAGGPLTTRAQQMLWQQSKGNPLLASLLCRDHIGAGSLVYRRGYWTWAGPLVHSGELPERVETVMRRFTPGERRAVEILSLCRQLPMASVLQLVPAHTVDALEESSVLIINGGHGQPVRLAWNLQPATIAARIPFGRSRDLWSEVTRVVDPRVFTGETAAGLAAWSLSVGMAPDPGTALAAARWSNETGDTAAALRYARAVAAPRPLTAVLEEADALRAEGRHTQAYRVLATADPGDSASEAGDSAADADESAGKELRLRALTERALGAARTPGAPDDPVHLLDRAERLLPQDTGARPGPRLAVTLARAELLSLTRRFSDLPATLADDFADPAAPPIGRLWAGIRWGQQCAAAGRFIEAVSLVSQVRARLSAGIHADVRTRELLFHHLFFLLIRCGELGSALELAVGTVEQGNRSGLATPTGTELPIGLVHAFAGRGDAGLKSLQPAVAQLESHDPDGALPLATAAATYCAQQRLDRDPELDLPLPPDSCGRTDPSSVSEVAYFRILASGMNQPAEAAAEFHRFATAELAAGDIPNALLGFSASALRGNRSAMQDLALAAAAADGAPAALYGQLAAGLLTHDVTALIRAAEAALKQQNSILGHGAARAARVLGDGSATRALMRQARQLEYEGFRALSPLNSVEYGLAQLGDFERDLALQAAAGETSASLGRRFHLSARTVDWHLGRVFARLHVSGRTDLRNALALASK</sequence>